<dbReference type="EMBL" id="JADGMS010000015">
    <property type="protein sequence ID" value="KAF9667267.1"/>
    <property type="molecule type" value="Genomic_DNA"/>
</dbReference>
<evidence type="ECO:0000259" key="2">
    <source>
        <dbReference type="Pfam" id="PF00011"/>
    </source>
</evidence>
<proteinExistence type="predicted"/>
<gene>
    <name evidence="3" type="ORF">SADUNF_Sadunf15G0004700</name>
</gene>
<dbReference type="AlphaFoldDB" id="A0A835MI25"/>
<dbReference type="SUPFAM" id="SSF49764">
    <property type="entry name" value="HSP20-like chaperones"/>
    <property type="match status" value="1"/>
</dbReference>
<dbReference type="Proteomes" id="UP000657918">
    <property type="component" value="Unassembled WGS sequence"/>
</dbReference>
<accession>A0A835MI25</accession>
<sequence>MRTINASNVEHNGPVLQRQFLKAGTGREGRLEQDVENDIKMRSGMQELSKENVKLSVEDDLFAIKGEHKREETGDDSWSGSSISSYDTRLRLLDNCEKEDQGWAEKWSSVH</sequence>
<dbReference type="InterPro" id="IPR044587">
    <property type="entry name" value="HSP21-like"/>
</dbReference>
<dbReference type="GO" id="GO:0009408">
    <property type="term" value="P:response to heat"/>
    <property type="evidence" value="ECO:0007669"/>
    <property type="project" value="InterPro"/>
</dbReference>
<name>A0A835MI25_9ROSI</name>
<dbReference type="Pfam" id="PF00011">
    <property type="entry name" value="HSP20"/>
    <property type="match status" value="1"/>
</dbReference>
<reference evidence="3 4" key="1">
    <citation type="submission" date="2020-10" db="EMBL/GenBank/DDBJ databases">
        <title>Plant Genome Project.</title>
        <authorList>
            <person name="Zhang R.-G."/>
        </authorList>
    </citation>
    <scope>NUCLEOTIDE SEQUENCE [LARGE SCALE GENOMIC DNA]</scope>
    <source>
        <strain evidence="3">FAFU-HL-1</strain>
        <tissue evidence="3">Leaf</tissue>
    </source>
</reference>
<dbReference type="InterPro" id="IPR008978">
    <property type="entry name" value="HSP20-like_chaperone"/>
</dbReference>
<dbReference type="PANTHER" id="PTHR46733">
    <property type="entry name" value="26.5 KDA HEAT SHOCK PROTEIN, MITOCHONDRIAL"/>
    <property type="match status" value="1"/>
</dbReference>
<keyword evidence="1" id="KW-0346">Stress response</keyword>
<keyword evidence="4" id="KW-1185">Reference proteome</keyword>
<dbReference type="InterPro" id="IPR002068">
    <property type="entry name" value="A-crystallin/Hsp20_dom"/>
</dbReference>
<evidence type="ECO:0000313" key="3">
    <source>
        <dbReference type="EMBL" id="KAF9667267.1"/>
    </source>
</evidence>
<evidence type="ECO:0000256" key="1">
    <source>
        <dbReference type="ARBA" id="ARBA00023016"/>
    </source>
</evidence>
<protein>
    <recommendedName>
        <fullName evidence="2">SHSP domain-containing protein</fullName>
    </recommendedName>
</protein>
<dbReference type="Gene3D" id="2.60.40.790">
    <property type="match status" value="1"/>
</dbReference>
<dbReference type="PANTHER" id="PTHR46733:SF4">
    <property type="entry name" value="HEAT SHOCK PROTEIN 21, CHLOROPLASTIC"/>
    <property type="match status" value="1"/>
</dbReference>
<evidence type="ECO:0000313" key="4">
    <source>
        <dbReference type="Proteomes" id="UP000657918"/>
    </source>
</evidence>
<feature type="domain" description="SHSP" evidence="2">
    <location>
        <begin position="35"/>
        <end position="99"/>
    </location>
</feature>
<organism evidence="3 4">
    <name type="scientific">Salix dunnii</name>
    <dbReference type="NCBI Taxonomy" id="1413687"/>
    <lineage>
        <taxon>Eukaryota</taxon>
        <taxon>Viridiplantae</taxon>
        <taxon>Streptophyta</taxon>
        <taxon>Embryophyta</taxon>
        <taxon>Tracheophyta</taxon>
        <taxon>Spermatophyta</taxon>
        <taxon>Magnoliopsida</taxon>
        <taxon>eudicotyledons</taxon>
        <taxon>Gunneridae</taxon>
        <taxon>Pentapetalae</taxon>
        <taxon>rosids</taxon>
        <taxon>fabids</taxon>
        <taxon>Malpighiales</taxon>
        <taxon>Salicaceae</taxon>
        <taxon>Saliceae</taxon>
        <taxon>Salix</taxon>
    </lineage>
</organism>
<comment type="caution">
    <text evidence="3">The sequence shown here is derived from an EMBL/GenBank/DDBJ whole genome shotgun (WGS) entry which is preliminary data.</text>
</comment>